<keyword evidence="10" id="KW-1185">Reference proteome</keyword>
<dbReference type="InterPro" id="IPR017452">
    <property type="entry name" value="GPCR_Rhodpsn_7TM"/>
</dbReference>
<evidence type="ECO:0000256" key="6">
    <source>
        <dbReference type="ARBA" id="ARBA00023136"/>
    </source>
</evidence>
<dbReference type="CDD" id="cd00637">
    <property type="entry name" value="7tm_classA_rhodopsin-like"/>
    <property type="match status" value="1"/>
</dbReference>
<keyword evidence="5" id="KW-0297">G-protein coupled receptor</keyword>
<keyword evidence="3" id="KW-0812">Transmembrane</keyword>
<sequence length="309" mass="35021">MYYDQYTAVTWIVVPCYILTILIGSFGNAVILRAYFTDPTIQKKTYHYLLANGAFTDLAMCCVFTPLLLIYRANEHAHTIELSPLCELGLFSSTLSVSMQYVVFPLLSINRQDVASRPLTPWLTKRQCKTILIGAWSGCAIVSLIHVGILHIPTDPDDSPKLYRCILVSQSLDPFSGAFFVYSILLYCASIFVTVRCYFQMYRRTSVAESLHTVLTNDDAGRARICVIVAIVYTVFWTPFVLLQFYGIFGQYTEVVFNLHALSSIFGVAASAVSPYLYCSMDGYYKRRFAEMVKSLKCSQDDEIYEMDE</sequence>
<dbReference type="InterPro" id="IPR000276">
    <property type="entry name" value="GPCR_Rhodpsn"/>
</dbReference>
<keyword evidence="4" id="KW-1133">Transmembrane helix</keyword>
<evidence type="ECO:0000256" key="3">
    <source>
        <dbReference type="ARBA" id="ARBA00022692"/>
    </source>
</evidence>
<dbReference type="SUPFAM" id="SSF81321">
    <property type="entry name" value="Family A G protein-coupled receptor-like"/>
    <property type="match status" value="1"/>
</dbReference>
<dbReference type="AlphaFoldDB" id="A0A7D9II26"/>
<evidence type="ECO:0000256" key="4">
    <source>
        <dbReference type="ARBA" id="ARBA00022989"/>
    </source>
</evidence>
<dbReference type="EMBL" id="CACRXK020006031">
    <property type="protein sequence ID" value="CAB4008130.1"/>
    <property type="molecule type" value="Genomic_DNA"/>
</dbReference>
<dbReference type="PANTHER" id="PTHR24228">
    <property type="entry name" value="B2 BRADYKININ RECEPTOR/ANGIOTENSIN II RECEPTOR"/>
    <property type="match status" value="1"/>
</dbReference>
<dbReference type="PRINTS" id="PR00237">
    <property type="entry name" value="GPCRRHODOPSN"/>
</dbReference>
<evidence type="ECO:0000313" key="9">
    <source>
        <dbReference type="EMBL" id="CAB4008130.1"/>
    </source>
</evidence>
<dbReference type="GO" id="GO:0005886">
    <property type="term" value="C:plasma membrane"/>
    <property type="evidence" value="ECO:0007669"/>
    <property type="project" value="UniProtKB-SubCell"/>
</dbReference>
<evidence type="ECO:0000256" key="1">
    <source>
        <dbReference type="ARBA" id="ARBA00004651"/>
    </source>
</evidence>
<dbReference type="Proteomes" id="UP001152795">
    <property type="component" value="Unassembled WGS sequence"/>
</dbReference>
<organism evidence="9 10">
    <name type="scientific">Paramuricea clavata</name>
    <name type="common">Red gorgonian</name>
    <name type="synonym">Violescent sea-whip</name>
    <dbReference type="NCBI Taxonomy" id="317549"/>
    <lineage>
        <taxon>Eukaryota</taxon>
        <taxon>Metazoa</taxon>
        <taxon>Cnidaria</taxon>
        <taxon>Anthozoa</taxon>
        <taxon>Octocorallia</taxon>
        <taxon>Malacalcyonacea</taxon>
        <taxon>Plexauridae</taxon>
        <taxon>Paramuricea</taxon>
    </lineage>
</organism>
<evidence type="ECO:0000256" key="7">
    <source>
        <dbReference type="ARBA" id="ARBA00023170"/>
    </source>
</evidence>
<evidence type="ECO:0000313" key="10">
    <source>
        <dbReference type="Proteomes" id="UP001152795"/>
    </source>
</evidence>
<comment type="caution">
    <text evidence="9">The sequence shown here is derived from an EMBL/GenBank/DDBJ whole genome shotgun (WGS) entry which is preliminary data.</text>
</comment>
<protein>
    <submittedName>
        <fullName evidence="9">Opsin Rh4-like</fullName>
    </submittedName>
</protein>
<dbReference type="PROSITE" id="PS50262">
    <property type="entry name" value="G_PROTEIN_RECEP_F1_2"/>
    <property type="match status" value="1"/>
</dbReference>
<keyword evidence="2" id="KW-1003">Cell membrane</keyword>
<dbReference type="Pfam" id="PF00001">
    <property type="entry name" value="7tm_1"/>
    <property type="match status" value="1"/>
</dbReference>
<evidence type="ECO:0000256" key="2">
    <source>
        <dbReference type="ARBA" id="ARBA00022475"/>
    </source>
</evidence>
<keyword evidence="6" id="KW-0472">Membrane</keyword>
<evidence type="ECO:0000256" key="5">
    <source>
        <dbReference type="ARBA" id="ARBA00023040"/>
    </source>
</evidence>
<dbReference type="Gene3D" id="1.20.1070.10">
    <property type="entry name" value="Rhodopsin 7-helix transmembrane proteins"/>
    <property type="match status" value="1"/>
</dbReference>
<dbReference type="GO" id="GO:0004930">
    <property type="term" value="F:G protein-coupled receptor activity"/>
    <property type="evidence" value="ECO:0007669"/>
    <property type="project" value="UniProtKB-KW"/>
</dbReference>
<dbReference type="PANTHER" id="PTHR24228:SF59">
    <property type="entry name" value="NEUROPEPTIDE RECEPTOR 15"/>
    <property type="match status" value="1"/>
</dbReference>
<comment type="subcellular location">
    <subcellularLocation>
        <location evidence="1">Cell membrane</location>
        <topology evidence="1">Multi-pass membrane protein</topology>
    </subcellularLocation>
</comment>
<keyword evidence="7" id="KW-0675">Receptor</keyword>
<evidence type="ECO:0000256" key="8">
    <source>
        <dbReference type="ARBA" id="ARBA00023224"/>
    </source>
</evidence>
<reference evidence="9" key="1">
    <citation type="submission" date="2020-04" db="EMBL/GenBank/DDBJ databases">
        <authorList>
            <person name="Alioto T."/>
            <person name="Alioto T."/>
            <person name="Gomez Garrido J."/>
        </authorList>
    </citation>
    <scope>NUCLEOTIDE SEQUENCE</scope>
    <source>
        <strain evidence="9">A484AB</strain>
    </source>
</reference>
<gene>
    <name evidence="9" type="ORF">PACLA_8A058688</name>
</gene>
<name>A0A7D9II26_PARCT</name>
<accession>A0A7D9II26</accession>
<keyword evidence="8" id="KW-0807">Transducer</keyword>
<proteinExistence type="predicted"/>
<dbReference type="OrthoDB" id="2105199at2759"/>